<evidence type="ECO:0000313" key="3">
    <source>
        <dbReference type="EMBL" id="CDZ84886.1"/>
    </source>
</evidence>
<dbReference type="SUPFAM" id="SSF49401">
    <property type="entry name" value="Bacterial adhesins"/>
    <property type="match status" value="1"/>
</dbReference>
<dbReference type="Gene3D" id="2.60.40.1090">
    <property type="entry name" value="Fimbrial-type adhesion domain"/>
    <property type="match status" value="1"/>
</dbReference>
<reference evidence="6" key="3">
    <citation type="submission" date="2018-10" db="EMBL/GenBank/DDBJ databases">
        <title>FDA dAtabase for Regulatory Grade micrObial Sequences (FDA-ARGOS): Supporting development and validation of Infectious Disease Dx tests.</title>
        <authorList>
            <person name="Goldberg B."/>
            <person name="Campos J."/>
            <person name="Tallon L."/>
            <person name="Sadzewicz L."/>
            <person name="Zhao X."/>
            <person name="Vavikolanu K."/>
            <person name="Mehta A."/>
            <person name="Aluvathingal J."/>
            <person name="Nadendla S."/>
            <person name="Geyer C."/>
            <person name="Nandy P."/>
            <person name="Yan Y."/>
            <person name="Sichtig H."/>
        </authorList>
    </citation>
    <scope>NUCLEOTIDE SEQUENCE [LARGE SCALE GENOMIC DNA]</scope>
    <source>
        <strain evidence="6">FDAARGOS_526</strain>
    </source>
</reference>
<dbReference type="GO" id="GO:0043709">
    <property type="term" value="P:cell adhesion involved in single-species biofilm formation"/>
    <property type="evidence" value="ECO:0007669"/>
    <property type="project" value="TreeGrafter"/>
</dbReference>
<dbReference type="PANTHER" id="PTHR33420:SF5">
    <property type="entry name" value="FIMBRIAL SUBUNIT"/>
    <property type="match status" value="1"/>
</dbReference>
<accession>A0A078LIE5</accession>
<dbReference type="InterPro" id="IPR050263">
    <property type="entry name" value="Bact_Fimbrial_Adh_Pro"/>
</dbReference>
<dbReference type="PATRIC" id="fig|545.11.peg.1302"/>
<reference evidence="3" key="1">
    <citation type="submission" date="2014-06" db="EMBL/GenBank/DDBJ databases">
        <authorList>
            <person name="Urmite Genomes Urmite Genomes"/>
        </authorList>
    </citation>
    <scope>NUCLEOTIDE SEQUENCE</scope>
</reference>
<dbReference type="Proteomes" id="UP000282299">
    <property type="component" value="Unassembled WGS sequence"/>
</dbReference>
<dbReference type="EMBL" id="LK931336">
    <property type="protein sequence ID" value="CDZ84886.1"/>
    <property type="molecule type" value="Genomic_DNA"/>
</dbReference>
<feature type="domain" description="Fimbrial-type adhesion" evidence="2">
    <location>
        <begin position="36"/>
        <end position="202"/>
    </location>
</feature>
<evidence type="ECO:0000256" key="1">
    <source>
        <dbReference type="SAM" id="SignalP"/>
    </source>
</evidence>
<feature type="chain" id="PRO_5042676744" evidence="1">
    <location>
        <begin position="29"/>
        <end position="202"/>
    </location>
</feature>
<dbReference type="EMBL" id="JADVNV010000007">
    <property type="protein sequence ID" value="MBJ9869723.1"/>
    <property type="molecule type" value="Genomic_DNA"/>
</dbReference>
<reference evidence="5" key="2">
    <citation type="submission" date="2018-10" db="EMBL/GenBank/DDBJ databases">
        <title>FDA dAtabase for Regulatory Grade micrObial Sequences (FDA-ARGOS): Supporting development and validation of Infectious Disease Dx tests.</title>
        <authorList>
            <person name="Campos J."/>
            <person name="Goldberg B."/>
            <person name="Tallon L.J."/>
            <person name="Sadzewicz L."/>
            <person name="Zhao X."/>
            <person name="Vavikolanu K."/>
            <person name="Mehta A."/>
            <person name="Aluvathingal J."/>
            <person name="Nadendla S."/>
            <person name="Geyer C."/>
            <person name="Nandy P."/>
            <person name="Yan Y."/>
            <person name="Sichtig H."/>
        </authorList>
    </citation>
    <scope>NUCLEOTIDE SEQUENCE</scope>
    <source>
        <strain evidence="5">FDAARGOS_526</strain>
    </source>
</reference>
<dbReference type="NCBIfam" id="NF011794">
    <property type="entry name" value="PRK15262.1"/>
    <property type="match status" value="1"/>
</dbReference>
<dbReference type="AlphaFoldDB" id="A0A078LIE5"/>
<evidence type="ECO:0000313" key="5">
    <source>
        <dbReference type="EMBL" id="RSC19613.1"/>
    </source>
</evidence>
<sequence>MRQTLFFMRFTFALLVGLAGLWPVVSQADDSGMDVNFKAKILANTCQVSLENGGNVELPTVTRSWFYNTDNSDRLRPETDAGGTTFTIQVVNCDVPPAGSEGSQQLHFRFEPQFGINPDNSQVFINNAVSDQARNVGVVVFSATHHTNVLNSDGSSDVAYDLSGQAAPLFPADYVFYARYQNTGDVGNGLVTSNVVVNVTYQ</sequence>
<dbReference type="OMA" id="TFYARMQ"/>
<dbReference type="PANTHER" id="PTHR33420">
    <property type="entry name" value="FIMBRIAL SUBUNIT ELFA-RELATED"/>
    <property type="match status" value="1"/>
</dbReference>
<dbReference type="InterPro" id="IPR008966">
    <property type="entry name" value="Adhesion_dom_sf"/>
</dbReference>
<dbReference type="GO" id="GO:0009289">
    <property type="term" value="C:pilus"/>
    <property type="evidence" value="ECO:0007669"/>
    <property type="project" value="InterPro"/>
</dbReference>
<dbReference type="Pfam" id="PF00419">
    <property type="entry name" value="Fimbrial"/>
    <property type="match status" value="1"/>
</dbReference>
<organism evidence="3">
    <name type="scientific">Citrobacter koseri</name>
    <name type="common">Citrobacter diversus</name>
    <dbReference type="NCBI Taxonomy" id="545"/>
    <lineage>
        <taxon>Bacteria</taxon>
        <taxon>Pseudomonadati</taxon>
        <taxon>Pseudomonadota</taxon>
        <taxon>Gammaproteobacteria</taxon>
        <taxon>Enterobacterales</taxon>
        <taxon>Enterobacteriaceae</taxon>
        <taxon>Citrobacter</taxon>
    </lineage>
</organism>
<dbReference type="InterPro" id="IPR000259">
    <property type="entry name" value="Adhesion_dom_fimbrial"/>
</dbReference>
<evidence type="ECO:0000259" key="2">
    <source>
        <dbReference type="Pfam" id="PF00419"/>
    </source>
</evidence>
<dbReference type="InterPro" id="IPR036937">
    <property type="entry name" value="Adhesion_dom_fimbrial_sf"/>
</dbReference>
<dbReference type="EMBL" id="RKIT01000002">
    <property type="protein sequence ID" value="RSC19613.1"/>
    <property type="molecule type" value="Genomic_DNA"/>
</dbReference>
<dbReference type="RefSeq" id="WP_012134025.1">
    <property type="nucleotide sequence ID" value="NZ_ABTEQQ020000002.1"/>
</dbReference>
<evidence type="ECO:0000313" key="4">
    <source>
        <dbReference type="EMBL" id="MBJ9869723.1"/>
    </source>
</evidence>
<dbReference type="GeneID" id="45137016"/>
<reference evidence="4" key="4">
    <citation type="submission" date="2020-11" db="EMBL/GenBank/DDBJ databases">
        <title>Enhanced detection system for hospital associated transmission using whole genome sequencing surveillance.</title>
        <authorList>
            <person name="Harrison L.H."/>
            <person name="Van Tyne D."/>
            <person name="Marsh J.W."/>
            <person name="Griffith M.P."/>
            <person name="Snyder D.J."/>
            <person name="Cooper V.S."/>
            <person name="Mustapha M."/>
        </authorList>
    </citation>
    <scope>NUCLEOTIDE SEQUENCE</scope>
    <source>
        <strain evidence="4">CB00014</strain>
    </source>
</reference>
<protein>
    <submittedName>
        <fullName evidence="3">Fimbrial protein</fullName>
    </submittedName>
</protein>
<evidence type="ECO:0000313" key="6">
    <source>
        <dbReference type="Proteomes" id="UP000282299"/>
    </source>
</evidence>
<dbReference type="Proteomes" id="UP000807555">
    <property type="component" value="Unassembled WGS sequence"/>
</dbReference>
<name>A0A078LIE5_CITKO</name>
<keyword evidence="1" id="KW-0732">Signal</keyword>
<feature type="signal peptide" evidence="1">
    <location>
        <begin position="1"/>
        <end position="28"/>
    </location>
</feature>
<proteinExistence type="predicted"/>
<gene>
    <name evidence="3" type="ORF">BN1086_03072</name>
    <name evidence="5" type="ORF">EGS84_23005</name>
    <name evidence="4" type="ORF">I5687_17355</name>
</gene>